<dbReference type="AlphaFoldDB" id="A0A1Z4C2B4"/>
<proteinExistence type="predicted"/>
<dbReference type="Proteomes" id="UP000197019">
    <property type="component" value="Chromosome"/>
</dbReference>
<dbReference type="RefSeq" id="WP_088620537.1">
    <property type="nucleotide sequence ID" value="NZ_CP022129.1"/>
</dbReference>
<accession>A0A1Z4C2B4</accession>
<feature type="compositionally biased region" description="Low complexity" evidence="1">
    <location>
        <begin position="30"/>
        <end position="41"/>
    </location>
</feature>
<feature type="chain" id="PRO_5012599666" evidence="2">
    <location>
        <begin position="30"/>
        <end position="126"/>
    </location>
</feature>
<dbReference type="OrthoDB" id="7033497at2"/>
<evidence type="ECO:0000256" key="2">
    <source>
        <dbReference type="SAM" id="SignalP"/>
    </source>
</evidence>
<dbReference type="EMBL" id="CP022129">
    <property type="protein sequence ID" value="ASF47667.1"/>
    <property type="molecule type" value="Genomic_DNA"/>
</dbReference>
<keyword evidence="4" id="KW-1185">Reference proteome</keyword>
<organism evidence="3 4">
    <name type="scientific">Methylovulum psychrotolerans</name>
    <dbReference type="NCBI Taxonomy" id="1704499"/>
    <lineage>
        <taxon>Bacteria</taxon>
        <taxon>Pseudomonadati</taxon>
        <taxon>Pseudomonadota</taxon>
        <taxon>Gammaproteobacteria</taxon>
        <taxon>Methylococcales</taxon>
        <taxon>Methylococcaceae</taxon>
        <taxon>Methylovulum</taxon>
    </lineage>
</organism>
<evidence type="ECO:0000256" key="1">
    <source>
        <dbReference type="SAM" id="MobiDB-lite"/>
    </source>
</evidence>
<feature type="signal peptide" evidence="2">
    <location>
        <begin position="1"/>
        <end position="29"/>
    </location>
</feature>
<evidence type="ECO:0000313" key="4">
    <source>
        <dbReference type="Proteomes" id="UP000197019"/>
    </source>
</evidence>
<sequence length="126" mass="13354">MNASRLFIRTSLAVLALLLSGFHSPSRHSAPPLKKPPAAELTPPPQPILAPLDLSVPFTAAPVGNDANGLDDDADILNDFNGLFAAKPKKIDGPLQLQGGWINSPEPEAEKRKSVDGASIMINIKE</sequence>
<feature type="region of interest" description="Disordered" evidence="1">
    <location>
        <begin position="25"/>
        <end position="46"/>
    </location>
</feature>
<gene>
    <name evidence="3" type="ORF">CEK71_17220</name>
</gene>
<protein>
    <submittedName>
        <fullName evidence="3">Uncharacterized protein</fullName>
    </submittedName>
</protein>
<evidence type="ECO:0000313" key="3">
    <source>
        <dbReference type="EMBL" id="ASF47667.1"/>
    </source>
</evidence>
<dbReference type="KEGG" id="mpsy:CEK71_17220"/>
<reference evidence="3 4" key="1">
    <citation type="submission" date="2017-06" db="EMBL/GenBank/DDBJ databases">
        <title>Genome Sequencing of the methanotroph Methylovulum psychrotolerants str. HV10-M2 isolated from a high-altitude environment.</title>
        <authorList>
            <person name="Mateos-Rivera A."/>
        </authorList>
    </citation>
    <scope>NUCLEOTIDE SEQUENCE [LARGE SCALE GENOMIC DNA]</scope>
    <source>
        <strain evidence="3 4">HV10_M2</strain>
    </source>
</reference>
<keyword evidence="2" id="KW-0732">Signal</keyword>
<feature type="region of interest" description="Disordered" evidence="1">
    <location>
        <begin position="95"/>
        <end position="114"/>
    </location>
</feature>
<name>A0A1Z4C2B4_9GAMM</name>